<keyword evidence="2" id="KW-0238">DNA-binding</keyword>
<protein>
    <submittedName>
        <fullName evidence="5">GntR family transcriptional regulator</fullName>
    </submittedName>
</protein>
<dbReference type="PRINTS" id="PR00035">
    <property type="entry name" value="HTHGNTR"/>
</dbReference>
<comment type="caution">
    <text evidence="5">The sequence shown here is derived from an EMBL/GenBank/DDBJ whole genome shotgun (WGS) entry which is preliminary data.</text>
</comment>
<dbReference type="InterPro" id="IPR036388">
    <property type="entry name" value="WH-like_DNA-bd_sf"/>
</dbReference>
<keyword evidence="1" id="KW-0805">Transcription regulation</keyword>
<evidence type="ECO:0000313" key="6">
    <source>
        <dbReference type="Proteomes" id="UP000248395"/>
    </source>
</evidence>
<feature type="domain" description="HTH gntR-type" evidence="4">
    <location>
        <begin position="8"/>
        <end position="76"/>
    </location>
</feature>
<dbReference type="Pfam" id="PF07702">
    <property type="entry name" value="UTRA"/>
    <property type="match status" value="1"/>
</dbReference>
<organism evidence="5 6">
    <name type="scientific">Aquitalea magnusonii</name>
    <dbReference type="NCBI Taxonomy" id="332411"/>
    <lineage>
        <taxon>Bacteria</taxon>
        <taxon>Pseudomonadati</taxon>
        <taxon>Pseudomonadota</taxon>
        <taxon>Betaproteobacteria</taxon>
        <taxon>Neisseriales</taxon>
        <taxon>Chromobacteriaceae</taxon>
        <taxon>Aquitalea</taxon>
    </lineage>
</organism>
<dbReference type="InterPro" id="IPR028978">
    <property type="entry name" value="Chorismate_lyase_/UTRA_dom_sf"/>
</dbReference>
<dbReference type="SUPFAM" id="SSF46785">
    <property type="entry name" value="Winged helix' DNA-binding domain"/>
    <property type="match status" value="1"/>
</dbReference>
<dbReference type="PROSITE" id="PS50949">
    <property type="entry name" value="HTH_GNTR"/>
    <property type="match status" value="1"/>
</dbReference>
<dbReference type="EMBL" id="QJKC01000021">
    <property type="protein sequence ID" value="PXX42161.1"/>
    <property type="molecule type" value="Genomic_DNA"/>
</dbReference>
<dbReference type="SMART" id="SM00866">
    <property type="entry name" value="UTRA"/>
    <property type="match status" value="1"/>
</dbReference>
<accession>A0A318J356</accession>
<evidence type="ECO:0000256" key="2">
    <source>
        <dbReference type="ARBA" id="ARBA00023125"/>
    </source>
</evidence>
<sequence>MTTLATPQALHARIRESLRSQILSGHYGQHDKLPSEKQLMESFGVSRITVRHALGALEQEGMIFRIAGKGCYVAKSKPAQTLTRLQGFAEAMHSQGYAACNRVLSLQTLPASETVALAFGVAVGTPMVELRRLRYLDNLPVSLDISYFTQELGLRLAREDLASRDVFHILENDYGLPLGHADLSIEATLASAEEAQLLDVTPAAPLLALQRMTRGADGAGLELDFIRYRADRFRYQLRVERN</sequence>
<dbReference type="SUPFAM" id="SSF64288">
    <property type="entry name" value="Chorismate lyase-like"/>
    <property type="match status" value="1"/>
</dbReference>
<dbReference type="PANTHER" id="PTHR44846:SF1">
    <property type="entry name" value="MANNOSYL-D-GLYCERATE TRANSPORT_METABOLISM SYSTEM REPRESSOR MNGR-RELATED"/>
    <property type="match status" value="1"/>
</dbReference>
<dbReference type="Pfam" id="PF00392">
    <property type="entry name" value="GntR"/>
    <property type="match status" value="1"/>
</dbReference>
<dbReference type="InterPro" id="IPR011663">
    <property type="entry name" value="UTRA"/>
</dbReference>
<dbReference type="Gene3D" id="1.10.10.10">
    <property type="entry name" value="Winged helix-like DNA-binding domain superfamily/Winged helix DNA-binding domain"/>
    <property type="match status" value="1"/>
</dbReference>
<keyword evidence="6" id="KW-1185">Reference proteome</keyword>
<evidence type="ECO:0000256" key="1">
    <source>
        <dbReference type="ARBA" id="ARBA00023015"/>
    </source>
</evidence>
<dbReference type="SMART" id="SM00345">
    <property type="entry name" value="HTH_GNTR"/>
    <property type="match status" value="1"/>
</dbReference>
<reference evidence="5 6" key="1">
    <citation type="submission" date="2018-05" db="EMBL/GenBank/DDBJ databases">
        <title>Genomic Encyclopedia of Type Strains, Phase IV (KMG-IV): sequencing the most valuable type-strain genomes for metagenomic binning, comparative biology and taxonomic classification.</title>
        <authorList>
            <person name="Goeker M."/>
        </authorList>
    </citation>
    <scope>NUCLEOTIDE SEQUENCE [LARGE SCALE GENOMIC DNA]</scope>
    <source>
        <strain evidence="5 6">DSM 25134</strain>
    </source>
</reference>
<dbReference type="OrthoDB" id="8582866at2"/>
<dbReference type="CDD" id="cd07377">
    <property type="entry name" value="WHTH_GntR"/>
    <property type="match status" value="1"/>
</dbReference>
<dbReference type="GO" id="GO:0003677">
    <property type="term" value="F:DNA binding"/>
    <property type="evidence" value="ECO:0007669"/>
    <property type="project" value="UniProtKB-KW"/>
</dbReference>
<dbReference type="Proteomes" id="UP000248395">
    <property type="component" value="Unassembled WGS sequence"/>
</dbReference>
<dbReference type="GO" id="GO:0045892">
    <property type="term" value="P:negative regulation of DNA-templated transcription"/>
    <property type="evidence" value="ECO:0007669"/>
    <property type="project" value="TreeGrafter"/>
</dbReference>
<evidence type="ECO:0000256" key="3">
    <source>
        <dbReference type="ARBA" id="ARBA00023163"/>
    </source>
</evidence>
<dbReference type="PANTHER" id="PTHR44846">
    <property type="entry name" value="MANNOSYL-D-GLYCERATE TRANSPORT/METABOLISM SYSTEM REPRESSOR MNGR-RELATED"/>
    <property type="match status" value="1"/>
</dbReference>
<keyword evidence="3" id="KW-0804">Transcription</keyword>
<evidence type="ECO:0000313" key="5">
    <source>
        <dbReference type="EMBL" id="PXX42161.1"/>
    </source>
</evidence>
<dbReference type="RefSeq" id="WP_110313705.1">
    <property type="nucleotide sequence ID" value="NZ_QJKC01000021.1"/>
</dbReference>
<dbReference type="InterPro" id="IPR050679">
    <property type="entry name" value="Bact_HTH_transcr_reg"/>
</dbReference>
<dbReference type="InterPro" id="IPR000524">
    <property type="entry name" value="Tscrpt_reg_HTH_GntR"/>
</dbReference>
<name>A0A318J356_9NEIS</name>
<dbReference type="GO" id="GO:0003700">
    <property type="term" value="F:DNA-binding transcription factor activity"/>
    <property type="evidence" value="ECO:0007669"/>
    <property type="project" value="InterPro"/>
</dbReference>
<dbReference type="Gene3D" id="3.40.1410.10">
    <property type="entry name" value="Chorismate lyase-like"/>
    <property type="match status" value="1"/>
</dbReference>
<dbReference type="AlphaFoldDB" id="A0A318J356"/>
<dbReference type="InterPro" id="IPR036390">
    <property type="entry name" value="WH_DNA-bd_sf"/>
</dbReference>
<proteinExistence type="predicted"/>
<evidence type="ECO:0000259" key="4">
    <source>
        <dbReference type="PROSITE" id="PS50949"/>
    </source>
</evidence>
<gene>
    <name evidence="5" type="ORF">DFR38_12114</name>
</gene>